<dbReference type="Gene3D" id="1.10.10.10">
    <property type="entry name" value="Winged helix-like DNA-binding domain superfamily/Winged helix DNA-binding domain"/>
    <property type="match status" value="1"/>
</dbReference>
<dbReference type="InterPro" id="IPR036390">
    <property type="entry name" value="WH_DNA-bd_sf"/>
</dbReference>
<dbReference type="OrthoDB" id="11410at2157"/>
<reference evidence="3 4" key="1">
    <citation type="submission" date="2017-08" db="EMBL/GenBank/DDBJ databases">
        <title>The strain WRN001 was isolated from Binhai saline alkaline soil, Tianjin, China.</title>
        <authorList>
            <person name="Liu D."/>
            <person name="Zhang G."/>
        </authorList>
    </citation>
    <scope>NUCLEOTIDE SEQUENCE [LARGE SCALE GENOMIC DNA]</scope>
    <source>
        <strain evidence="3 4">WN019</strain>
    </source>
</reference>
<keyword evidence="4" id="KW-1185">Reference proteome</keyword>
<dbReference type="InterPro" id="IPR013561">
    <property type="entry name" value="FilR1_middle_dom"/>
</dbReference>
<gene>
    <name evidence="3" type="ORF">CK500_14750</name>
</gene>
<dbReference type="InterPro" id="IPR057527">
    <property type="entry name" value="HVO_A0261-like_N"/>
</dbReference>
<feature type="domain" description="HVO-A0261-like N-terminal" evidence="2">
    <location>
        <begin position="8"/>
        <end position="78"/>
    </location>
</feature>
<dbReference type="InterPro" id="IPR036388">
    <property type="entry name" value="WH-like_DNA-bd_sf"/>
</dbReference>
<organism evidence="3 4">
    <name type="scientific">Halorubrum salipaludis</name>
    <dbReference type="NCBI Taxonomy" id="2032630"/>
    <lineage>
        <taxon>Archaea</taxon>
        <taxon>Methanobacteriati</taxon>
        <taxon>Methanobacteriota</taxon>
        <taxon>Stenosarchaea group</taxon>
        <taxon>Halobacteria</taxon>
        <taxon>Halobacteriales</taxon>
        <taxon>Haloferacaceae</taxon>
        <taxon>Halorubrum</taxon>
    </lineage>
</organism>
<dbReference type="AlphaFoldDB" id="A0A2A2F9B1"/>
<evidence type="ECO:0000259" key="1">
    <source>
        <dbReference type="Pfam" id="PF08350"/>
    </source>
</evidence>
<evidence type="ECO:0000259" key="2">
    <source>
        <dbReference type="Pfam" id="PF25213"/>
    </source>
</evidence>
<dbReference type="Pfam" id="PF08350">
    <property type="entry name" value="FilR1_middle"/>
    <property type="match status" value="1"/>
</dbReference>
<evidence type="ECO:0000313" key="4">
    <source>
        <dbReference type="Proteomes" id="UP000218083"/>
    </source>
</evidence>
<proteinExistence type="predicted"/>
<protein>
    <submittedName>
        <fullName evidence="3">Transcriptional regulator</fullName>
    </submittedName>
</protein>
<dbReference type="RefSeq" id="WP_095637981.1">
    <property type="nucleotide sequence ID" value="NZ_NSKC01000010.1"/>
</dbReference>
<dbReference type="SUPFAM" id="SSF46785">
    <property type="entry name" value="Winged helix' DNA-binding domain"/>
    <property type="match status" value="1"/>
</dbReference>
<dbReference type="EMBL" id="NSKC01000010">
    <property type="protein sequence ID" value="PAU81548.1"/>
    <property type="molecule type" value="Genomic_DNA"/>
</dbReference>
<comment type="caution">
    <text evidence="3">The sequence shown here is derived from an EMBL/GenBank/DDBJ whole genome shotgun (WGS) entry which is preliminary data.</text>
</comment>
<dbReference type="Pfam" id="PF25213">
    <property type="entry name" value="HVO_A0261_N"/>
    <property type="match status" value="1"/>
</dbReference>
<dbReference type="Proteomes" id="UP000218083">
    <property type="component" value="Unassembled WGS sequence"/>
</dbReference>
<feature type="domain" description="Methanogenesis regulatory protein FilR1 middle" evidence="1">
    <location>
        <begin position="115"/>
        <end position="243"/>
    </location>
</feature>
<evidence type="ECO:0000313" key="3">
    <source>
        <dbReference type="EMBL" id="PAU81548.1"/>
    </source>
</evidence>
<accession>A0A2A2F9B1</accession>
<name>A0A2A2F9B1_9EURY</name>
<sequence length="263" mass="29608">MSGPRVTELLNHLAHRGDVLKSLEEGHSDSREIANKADKSRSSVDRDIRLLKDDGYVKEHVGDYQLTQFGRFALQVYQLAERLAYAEPIGQYLPPEAPFALLKDAEVREASGTLPQRPIDHVAELLREAQVVKIVAPVVYPSITTELVSRLQDGGITVEILMTEDVQNELWTTFPDEMKACMKSSSCTLQRTNYELPFGMVILEDNTLCLGVYDDSMRLLGTITTSSEDAVEWGISTYRKHRKESEEIFYRGGSHNSSKISTR</sequence>